<name>A0A834SZQ4_9FABA</name>
<proteinExistence type="predicted"/>
<feature type="compositionally biased region" description="Polar residues" evidence="1">
    <location>
        <begin position="247"/>
        <end position="265"/>
    </location>
</feature>
<sequence length="287" mass="31923">MLENNPSITSEELEEPILFLHFSAVVLGLFNPDIVGFGNFNLRVKRDGFEEKITSDLLKPAQLEAVLKPEEAHHQRWITCKPQMRTDQLIILQKGFGYLLETIDDIITRASSLPLARSRGCFTLRLCHFIRRKPTVSTLSASGSIPHFVLQIDKIPGIAHIVTTYQVVQQAITIMLWIFTGTLSGFLNDDLLSTHSSGIFDLCTVQETLLHCCSLRQPGFSPAGTLKPRGLFKALFNTLPSAADPSQPDSTSCEQTPMHSGNSTPNIGVIINSYYRNGKSNQPWTKK</sequence>
<evidence type="ECO:0000313" key="2">
    <source>
        <dbReference type="EMBL" id="KAF7811756.1"/>
    </source>
</evidence>
<evidence type="ECO:0000313" key="3">
    <source>
        <dbReference type="Proteomes" id="UP000634136"/>
    </source>
</evidence>
<dbReference type="EMBL" id="JAAIUW010000010">
    <property type="protein sequence ID" value="KAF7811756.1"/>
    <property type="molecule type" value="Genomic_DNA"/>
</dbReference>
<comment type="caution">
    <text evidence="2">The sequence shown here is derived from an EMBL/GenBank/DDBJ whole genome shotgun (WGS) entry which is preliminary data.</text>
</comment>
<gene>
    <name evidence="2" type="ORF">G2W53_032732</name>
</gene>
<keyword evidence="3" id="KW-1185">Reference proteome</keyword>
<protein>
    <submittedName>
        <fullName evidence="2">Uncharacterized protein</fullName>
    </submittedName>
</protein>
<reference evidence="2" key="1">
    <citation type="submission" date="2020-09" db="EMBL/GenBank/DDBJ databases">
        <title>Genome-Enabled Discovery of Anthraquinone Biosynthesis in Senna tora.</title>
        <authorList>
            <person name="Kang S.-H."/>
            <person name="Pandey R.P."/>
            <person name="Lee C.-M."/>
            <person name="Sim J.-S."/>
            <person name="Jeong J.-T."/>
            <person name="Choi B.-S."/>
            <person name="Jung M."/>
            <person name="Ginzburg D."/>
            <person name="Zhao K."/>
            <person name="Won S.Y."/>
            <person name="Oh T.-J."/>
            <person name="Yu Y."/>
            <person name="Kim N.-H."/>
            <person name="Lee O.R."/>
            <person name="Lee T.-H."/>
            <person name="Bashyal P."/>
            <person name="Kim T.-S."/>
            <person name="Lee W.-H."/>
            <person name="Kawkins C."/>
            <person name="Kim C.-K."/>
            <person name="Kim J.S."/>
            <person name="Ahn B.O."/>
            <person name="Rhee S.Y."/>
            <person name="Sohng J.K."/>
        </authorList>
    </citation>
    <scope>NUCLEOTIDE SEQUENCE</scope>
    <source>
        <tissue evidence="2">Leaf</tissue>
    </source>
</reference>
<feature type="region of interest" description="Disordered" evidence="1">
    <location>
        <begin position="242"/>
        <end position="265"/>
    </location>
</feature>
<dbReference type="AlphaFoldDB" id="A0A834SZQ4"/>
<dbReference type="Proteomes" id="UP000634136">
    <property type="component" value="Unassembled WGS sequence"/>
</dbReference>
<evidence type="ECO:0000256" key="1">
    <source>
        <dbReference type="SAM" id="MobiDB-lite"/>
    </source>
</evidence>
<organism evidence="2 3">
    <name type="scientific">Senna tora</name>
    <dbReference type="NCBI Taxonomy" id="362788"/>
    <lineage>
        <taxon>Eukaryota</taxon>
        <taxon>Viridiplantae</taxon>
        <taxon>Streptophyta</taxon>
        <taxon>Embryophyta</taxon>
        <taxon>Tracheophyta</taxon>
        <taxon>Spermatophyta</taxon>
        <taxon>Magnoliopsida</taxon>
        <taxon>eudicotyledons</taxon>
        <taxon>Gunneridae</taxon>
        <taxon>Pentapetalae</taxon>
        <taxon>rosids</taxon>
        <taxon>fabids</taxon>
        <taxon>Fabales</taxon>
        <taxon>Fabaceae</taxon>
        <taxon>Caesalpinioideae</taxon>
        <taxon>Cassia clade</taxon>
        <taxon>Senna</taxon>
    </lineage>
</organism>
<accession>A0A834SZQ4</accession>